<proteinExistence type="predicted"/>
<dbReference type="Proteomes" id="UP001549204">
    <property type="component" value="Unassembled WGS sequence"/>
</dbReference>
<evidence type="ECO:0000313" key="1">
    <source>
        <dbReference type="EMBL" id="MET3581563.1"/>
    </source>
</evidence>
<reference evidence="1 2" key="1">
    <citation type="submission" date="2024-06" db="EMBL/GenBank/DDBJ databases">
        <title>Genomic Encyclopedia of Type Strains, Phase IV (KMG-IV): sequencing the most valuable type-strain genomes for metagenomic binning, comparative biology and taxonomic classification.</title>
        <authorList>
            <person name="Goeker M."/>
        </authorList>
    </citation>
    <scope>NUCLEOTIDE SEQUENCE [LARGE SCALE GENOMIC DNA]</scope>
    <source>
        <strain evidence="1 2">DSM 100022</strain>
    </source>
</reference>
<keyword evidence="2" id="KW-1185">Reference proteome</keyword>
<dbReference type="EMBL" id="JBEPMC010000008">
    <property type="protein sequence ID" value="MET3581563.1"/>
    <property type="molecule type" value="Genomic_DNA"/>
</dbReference>
<comment type="caution">
    <text evidence="1">The sequence shown here is derived from an EMBL/GenBank/DDBJ whole genome shotgun (WGS) entry which is preliminary data.</text>
</comment>
<accession>A0ABV2GTE3</accession>
<name>A0ABV2GTE3_9HYPH</name>
<evidence type="ECO:0000313" key="2">
    <source>
        <dbReference type="Proteomes" id="UP001549204"/>
    </source>
</evidence>
<sequence>MTASGPGRAARKQSRNKILQFGKTPEKNQGHKWCRGGQVIDCGTRYGITDKPMQRFSISLMGVLLGISLITAAVEQSYAKVADAKVADTKAAITRSERCSNLSRQFDEALETHAAATQVTAAKALQRKGNRFCATKKQAQGIRMLANALKLLGVTPNDPVQ</sequence>
<organism evidence="1 2">
    <name type="scientific">Mesorhizobium robiniae</name>
    <dbReference type="NCBI Taxonomy" id="559315"/>
    <lineage>
        <taxon>Bacteria</taxon>
        <taxon>Pseudomonadati</taxon>
        <taxon>Pseudomonadota</taxon>
        <taxon>Alphaproteobacteria</taxon>
        <taxon>Hyphomicrobiales</taxon>
        <taxon>Phyllobacteriaceae</taxon>
        <taxon>Mesorhizobium</taxon>
    </lineage>
</organism>
<gene>
    <name evidence="1" type="ORF">ABID19_004614</name>
</gene>
<protein>
    <submittedName>
        <fullName evidence="1">Uncharacterized protein</fullName>
    </submittedName>
</protein>